<accession>A0A6J6DZL8</accession>
<keyword evidence="5 8" id="KW-0812">Transmembrane</keyword>
<evidence type="ECO:0000256" key="2">
    <source>
        <dbReference type="ARBA" id="ARBA00009773"/>
    </source>
</evidence>
<feature type="transmembrane region" description="Helical" evidence="8">
    <location>
        <begin position="84"/>
        <end position="105"/>
    </location>
</feature>
<feature type="transmembrane region" description="Helical" evidence="8">
    <location>
        <begin position="215"/>
        <end position="242"/>
    </location>
</feature>
<sequence>MAAREKKSDDTIVTFGTPGRPISTSHPFYFGFLAASGALVAIALLRALASASDVFILLIISIFLAAGLNPLIEFQVRRGMKRVLAITTVALSLIATAGLFIWLVIPPVITQVNNFIDSLPETISRLTENRQIASLNEKYGIVDNLERWAQDSIADGQVFTTLFGGVIGVGRTVISGTFALLTVFVLTLYFMAALPKFLQVLYRLAPASRRQRVSAIGVAITYRIGVFVGSQILIAATAALFITGYGLVIGIPYAAALGMVVFFAGLIPLVGHFIGATIFTLVALTVSPGTALAALLGYGVYQQVENYIVVPRIMKRSLAIPGIVTIIAALLGSTLFGLIGAILAVPMAAAALLILEEVVFPKSDRS</sequence>
<dbReference type="GO" id="GO:0005886">
    <property type="term" value="C:plasma membrane"/>
    <property type="evidence" value="ECO:0007669"/>
    <property type="project" value="UniProtKB-SubCell"/>
</dbReference>
<evidence type="ECO:0000256" key="5">
    <source>
        <dbReference type="ARBA" id="ARBA00022692"/>
    </source>
</evidence>
<dbReference type="EMBL" id="CAEZTJ010000081">
    <property type="protein sequence ID" value="CAB4569542.1"/>
    <property type="molecule type" value="Genomic_DNA"/>
</dbReference>
<dbReference type="InterPro" id="IPR002549">
    <property type="entry name" value="AI-2E-like"/>
</dbReference>
<keyword evidence="6 8" id="KW-1133">Transmembrane helix</keyword>
<evidence type="ECO:0000256" key="8">
    <source>
        <dbReference type="SAM" id="Phobius"/>
    </source>
</evidence>
<evidence type="ECO:0000256" key="4">
    <source>
        <dbReference type="ARBA" id="ARBA00022475"/>
    </source>
</evidence>
<evidence type="ECO:0000313" key="9">
    <source>
        <dbReference type="EMBL" id="CAB4569542.1"/>
    </source>
</evidence>
<organism evidence="9">
    <name type="scientific">freshwater metagenome</name>
    <dbReference type="NCBI Taxonomy" id="449393"/>
    <lineage>
        <taxon>unclassified sequences</taxon>
        <taxon>metagenomes</taxon>
        <taxon>ecological metagenomes</taxon>
    </lineage>
</organism>
<proteinExistence type="inferred from homology"/>
<feature type="transmembrane region" description="Helical" evidence="8">
    <location>
        <begin position="54"/>
        <end position="72"/>
    </location>
</feature>
<gene>
    <name evidence="9" type="ORF">UFOPK1650_00631</name>
</gene>
<protein>
    <submittedName>
        <fullName evidence="9">Unannotated protein</fullName>
    </submittedName>
</protein>
<dbReference type="PANTHER" id="PTHR21716">
    <property type="entry name" value="TRANSMEMBRANE PROTEIN"/>
    <property type="match status" value="1"/>
</dbReference>
<feature type="transmembrane region" description="Helical" evidence="8">
    <location>
        <begin position="28"/>
        <end position="48"/>
    </location>
</feature>
<keyword evidence="3" id="KW-0813">Transport</keyword>
<keyword evidence="4" id="KW-1003">Cell membrane</keyword>
<comment type="subcellular location">
    <subcellularLocation>
        <location evidence="1">Cell membrane</location>
        <topology evidence="1">Multi-pass membrane protein</topology>
    </subcellularLocation>
</comment>
<keyword evidence="7 8" id="KW-0472">Membrane</keyword>
<comment type="similarity">
    <text evidence="2">Belongs to the autoinducer-2 exporter (AI-2E) (TC 2.A.86) family.</text>
</comment>
<evidence type="ECO:0000256" key="3">
    <source>
        <dbReference type="ARBA" id="ARBA00022448"/>
    </source>
</evidence>
<name>A0A6J6DZL8_9ZZZZ</name>
<dbReference type="AlphaFoldDB" id="A0A6J6DZL8"/>
<feature type="transmembrane region" description="Helical" evidence="8">
    <location>
        <begin position="173"/>
        <end position="194"/>
    </location>
</feature>
<reference evidence="9" key="1">
    <citation type="submission" date="2020-05" db="EMBL/GenBank/DDBJ databases">
        <authorList>
            <person name="Chiriac C."/>
            <person name="Salcher M."/>
            <person name="Ghai R."/>
            <person name="Kavagutti S V."/>
        </authorList>
    </citation>
    <scope>NUCLEOTIDE SEQUENCE</scope>
</reference>
<feature type="transmembrane region" description="Helical" evidence="8">
    <location>
        <begin position="322"/>
        <end position="355"/>
    </location>
</feature>
<evidence type="ECO:0000256" key="7">
    <source>
        <dbReference type="ARBA" id="ARBA00023136"/>
    </source>
</evidence>
<evidence type="ECO:0000256" key="1">
    <source>
        <dbReference type="ARBA" id="ARBA00004651"/>
    </source>
</evidence>
<feature type="transmembrane region" description="Helical" evidence="8">
    <location>
        <begin position="278"/>
        <end position="302"/>
    </location>
</feature>
<evidence type="ECO:0000256" key="6">
    <source>
        <dbReference type="ARBA" id="ARBA00022989"/>
    </source>
</evidence>
<dbReference type="GO" id="GO:0055085">
    <property type="term" value="P:transmembrane transport"/>
    <property type="evidence" value="ECO:0007669"/>
    <property type="project" value="TreeGrafter"/>
</dbReference>
<dbReference type="PANTHER" id="PTHR21716:SF53">
    <property type="entry name" value="PERMEASE PERM-RELATED"/>
    <property type="match status" value="1"/>
</dbReference>
<dbReference type="Pfam" id="PF01594">
    <property type="entry name" value="AI-2E_transport"/>
    <property type="match status" value="1"/>
</dbReference>
<feature type="transmembrane region" description="Helical" evidence="8">
    <location>
        <begin position="248"/>
        <end position="271"/>
    </location>
</feature>